<reference evidence="6 7" key="1">
    <citation type="submission" date="2017-10" db="EMBL/GenBank/DDBJ databases">
        <title>Novel microbial diversity and functional potential in the marine mammal oral microbiome.</title>
        <authorList>
            <person name="Dudek N.K."/>
            <person name="Sun C.L."/>
            <person name="Burstein D."/>
            <person name="Kantor R.S."/>
            <person name="Aliaga Goltsman D.S."/>
            <person name="Bik E.M."/>
            <person name="Thomas B.C."/>
            <person name="Banfield J.F."/>
            <person name="Relman D.A."/>
        </authorList>
    </citation>
    <scope>NUCLEOTIDE SEQUENCE [LARGE SCALE GENOMIC DNA]</scope>
    <source>
        <strain evidence="6">DOLJORAL78_47_16</strain>
    </source>
</reference>
<feature type="binding site" evidence="3">
    <location>
        <position position="50"/>
    </location>
    <ligand>
        <name>substrate</name>
    </ligand>
</feature>
<feature type="short sequence motif" description="Histidine triad motif" evidence="4">
    <location>
        <begin position="118"/>
        <end position="122"/>
    </location>
</feature>
<keyword evidence="1" id="KW-0547">Nucleotide-binding</keyword>
<name>A0A2G6K9H4_9BACT</name>
<protein>
    <submittedName>
        <fullName evidence="6">HIT family hydrolase</fullName>
    </submittedName>
</protein>
<dbReference type="EMBL" id="PDSK01000115">
    <property type="protein sequence ID" value="PIE32356.1"/>
    <property type="molecule type" value="Genomic_DNA"/>
</dbReference>
<dbReference type="AlphaFoldDB" id="A0A2G6K9H4"/>
<dbReference type="GO" id="GO:0016787">
    <property type="term" value="F:hydrolase activity"/>
    <property type="evidence" value="ECO:0007669"/>
    <property type="project" value="UniProtKB-KW"/>
</dbReference>
<dbReference type="InterPro" id="IPR052908">
    <property type="entry name" value="AP-4-A_phosphorylase"/>
</dbReference>
<evidence type="ECO:0000256" key="4">
    <source>
        <dbReference type="PROSITE-ProRule" id="PRU00464"/>
    </source>
</evidence>
<feature type="active site" description="Tele-AMP-histidine intermediate" evidence="2">
    <location>
        <position position="120"/>
    </location>
</feature>
<organism evidence="6 7">
    <name type="scientific">candidate division KSB3 bacterium</name>
    <dbReference type="NCBI Taxonomy" id="2044937"/>
    <lineage>
        <taxon>Bacteria</taxon>
        <taxon>candidate division KSB3</taxon>
    </lineage>
</organism>
<comment type="caution">
    <text evidence="6">The sequence shown here is derived from an EMBL/GenBank/DDBJ whole genome shotgun (WGS) entry which is preliminary data.</text>
</comment>
<evidence type="ECO:0000256" key="2">
    <source>
        <dbReference type="PIRSR" id="PIRSR639383-1"/>
    </source>
</evidence>
<evidence type="ECO:0000256" key="3">
    <source>
        <dbReference type="PIRSR" id="PIRSR639383-2"/>
    </source>
</evidence>
<feature type="binding site" evidence="3">
    <location>
        <position position="122"/>
    </location>
    <ligand>
        <name>substrate</name>
    </ligand>
</feature>
<dbReference type="PANTHER" id="PTHR42997:SF1">
    <property type="entry name" value="AP-4-A PHOSPHORYLASE"/>
    <property type="match status" value="1"/>
</dbReference>
<dbReference type="SUPFAM" id="SSF54197">
    <property type="entry name" value="HIT-like"/>
    <property type="match status" value="1"/>
</dbReference>
<sequence length="163" mass="18636">MQRLWAPWRMAYILSEKEQGCFFCQKLRQVTDDERNFVLHRREHAFALLNIYPYNNGHILIAPYAHVGSLSELQREQITEVFEVTQLCERVLSNAVHPDGFNIGVNVGKAAGAGVEEHLHVHIVPRWNGDTNYMTTASNTRVIPQTLEDTYSALSPLFAQLSR</sequence>
<accession>A0A2G6K9H4</accession>
<dbReference type="PROSITE" id="PS51084">
    <property type="entry name" value="HIT_2"/>
    <property type="match status" value="1"/>
</dbReference>
<dbReference type="GO" id="GO:0000166">
    <property type="term" value="F:nucleotide binding"/>
    <property type="evidence" value="ECO:0007669"/>
    <property type="project" value="UniProtKB-KW"/>
</dbReference>
<evidence type="ECO:0000259" key="5">
    <source>
        <dbReference type="PROSITE" id="PS51084"/>
    </source>
</evidence>
<evidence type="ECO:0000313" key="7">
    <source>
        <dbReference type="Proteomes" id="UP000230821"/>
    </source>
</evidence>
<dbReference type="PANTHER" id="PTHR42997">
    <property type="entry name" value="HIT FAMILY HYDROLASE"/>
    <property type="match status" value="1"/>
</dbReference>
<keyword evidence="6" id="KW-0378">Hydrolase</keyword>
<feature type="binding site" evidence="3">
    <location>
        <begin position="112"/>
        <end position="115"/>
    </location>
    <ligand>
        <name>substrate</name>
    </ligand>
</feature>
<gene>
    <name evidence="6" type="ORF">CSA56_15755</name>
</gene>
<proteinExistence type="predicted"/>
<dbReference type="CDD" id="cd01275">
    <property type="entry name" value="FHIT"/>
    <property type="match status" value="1"/>
</dbReference>
<dbReference type="Pfam" id="PF01230">
    <property type="entry name" value="HIT"/>
    <property type="match status" value="1"/>
</dbReference>
<dbReference type="InterPro" id="IPR036265">
    <property type="entry name" value="HIT-like_sf"/>
</dbReference>
<dbReference type="InterPro" id="IPR011146">
    <property type="entry name" value="HIT-like"/>
</dbReference>
<evidence type="ECO:0000256" key="1">
    <source>
        <dbReference type="ARBA" id="ARBA00022741"/>
    </source>
</evidence>
<feature type="domain" description="HIT" evidence="5">
    <location>
        <begin position="22"/>
        <end position="133"/>
    </location>
</feature>
<dbReference type="Gene3D" id="3.30.428.10">
    <property type="entry name" value="HIT-like"/>
    <property type="match status" value="1"/>
</dbReference>
<dbReference type="Proteomes" id="UP000230821">
    <property type="component" value="Unassembled WGS sequence"/>
</dbReference>
<evidence type="ECO:0000313" key="6">
    <source>
        <dbReference type="EMBL" id="PIE32356.1"/>
    </source>
</evidence>
<dbReference type="InterPro" id="IPR039383">
    <property type="entry name" value="FHIT"/>
</dbReference>